<feature type="region of interest" description="Disordered" evidence="1">
    <location>
        <begin position="27"/>
        <end position="49"/>
    </location>
</feature>
<dbReference type="AlphaFoldDB" id="A0A386H4K8"/>
<dbReference type="KEGG" id="cfer:D4Z93_07755"/>
<feature type="region of interest" description="Disordered" evidence="1">
    <location>
        <begin position="181"/>
        <end position="232"/>
    </location>
</feature>
<accession>A0A386H4K8</accession>
<dbReference type="EMBL" id="CP032416">
    <property type="protein sequence ID" value="AYD40425.1"/>
    <property type="molecule type" value="Genomic_DNA"/>
</dbReference>
<dbReference type="GO" id="GO:0031012">
    <property type="term" value="C:extracellular matrix"/>
    <property type="evidence" value="ECO:0007669"/>
    <property type="project" value="TreeGrafter"/>
</dbReference>
<evidence type="ECO:0000313" key="2">
    <source>
        <dbReference type="EMBL" id="AYD40425.1"/>
    </source>
</evidence>
<dbReference type="Proteomes" id="UP000266301">
    <property type="component" value="Chromosome"/>
</dbReference>
<organism evidence="2 3">
    <name type="scientific">Clostridium fermenticellae</name>
    <dbReference type="NCBI Taxonomy" id="2068654"/>
    <lineage>
        <taxon>Bacteria</taxon>
        <taxon>Bacillati</taxon>
        <taxon>Bacillota</taxon>
        <taxon>Clostridia</taxon>
        <taxon>Eubacteriales</taxon>
        <taxon>Clostridiaceae</taxon>
        <taxon>Clostridium</taxon>
    </lineage>
</organism>
<dbReference type="GO" id="GO:0005615">
    <property type="term" value="C:extracellular space"/>
    <property type="evidence" value="ECO:0007669"/>
    <property type="project" value="TreeGrafter"/>
</dbReference>
<dbReference type="Pfam" id="PF01391">
    <property type="entry name" value="Collagen"/>
    <property type="match status" value="1"/>
</dbReference>
<name>A0A386H4K8_9CLOT</name>
<dbReference type="OrthoDB" id="1861721at2"/>
<gene>
    <name evidence="2" type="ORF">D4Z93_07755</name>
</gene>
<keyword evidence="3" id="KW-1185">Reference proteome</keyword>
<dbReference type="RefSeq" id="WP_119972147.1">
    <property type="nucleotide sequence ID" value="NZ_CP032416.1"/>
</dbReference>
<evidence type="ECO:0008006" key="4">
    <source>
        <dbReference type="Google" id="ProtNLM"/>
    </source>
</evidence>
<evidence type="ECO:0000313" key="3">
    <source>
        <dbReference type="Proteomes" id="UP000266301"/>
    </source>
</evidence>
<proteinExistence type="predicted"/>
<sequence length="507" mass="54266">MRNYKKLPNENSNDKIYDKYENKTAYGMNSSDDNYDDVNSNDWNFNDNYDDVNYNDYTDRSDCPNDYDETCKYDTKVESDENSDDISSDDDLIEDIDYTEDTSNVDDSISHDYDEDDYTDPKRCDDITDCNNEDYDCKSDGDWFNEQDYDDDCHKNDFCNHHKKHRKCKVKIVCCEGPKGPKGCQGDPGATGPRGPMGPMGPRGPRGSKGDPGSTGARGPIGPMGPRGPRGSKGDCGCQGSCGCPGPRGPRGPRGCQGDPGAAGPRGPIGPRGPRGAKGDPGSTGARGPRGLKGDCGCQGSCGCPGPRGPRGHRGCQGDPGATGPRGPMGPRGPRGAKGDPGSAGPSSECKCVSQMRNILEQIMCLFPNAIIDVAYENGGHVSGVPCGLTPNGRNSGVLLLSNCGKITNRINICRIAYITVRNKCLIDCDGRLKICFLPVPDEIPQGGEADCERAVRKTLKSLIGCKVNVVVGGTNTGYQRVRATAYGVALLSNNIIVSTCHIEDIK</sequence>
<reference evidence="2 3" key="1">
    <citation type="journal article" date="2019" name="Int. J. Syst. Evol. Microbiol.">
        <title>Clostridium fermenticellae sp. nov., isolated from the mud in a fermentation cellar for the production of the Chinese liquor, baijiu.</title>
        <authorList>
            <person name="Xu P.X."/>
            <person name="Chai L.J."/>
            <person name="Qiu T."/>
            <person name="Zhang X.J."/>
            <person name="Lu Z.M."/>
            <person name="Xiao C."/>
            <person name="Wang S.T."/>
            <person name="Shen C.H."/>
            <person name="Shi J.S."/>
            <person name="Xu Z.H."/>
        </authorList>
    </citation>
    <scope>NUCLEOTIDE SEQUENCE [LARGE SCALE GENOMIC DNA]</scope>
    <source>
        <strain evidence="2 3">JN500901</strain>
    </source>
</reference>
<dbReference type="InterPro" id="IPR050149">
    <property type="entry name" value="Collagen_superfamily"/>
</dbReference>
<dbReference type="PANTHER" id="PTHR24023:SF1082">
    <property type="entry name" value="COLLAGEN TRIPLE HELIX REPEAT"/>
    <property type="match status" value="1"/>
</dbReference>
<feature type="region of interest" description="Disordered" evidence="1">
    <location>
        <begin position="250"/>
        <end position="290"/>
    </location>
</feature>
<dbReference type="PANTHER" id="PTHR24023">
    <property type="entry name" value="COLLAGEN ALPHA"/>
    <property type="match status" value="1"/>
</dbReference>
<feature type="compositionally biased region" description="Low complexity" evidence="1">
    <location>
        <begin position="253"/>
        <end position="266"/>
    </location>
</feature>
<evidence type="ECO:0000256" key="1">
    <source>
        <dbReference type="SAM" id="MobiDB-lite"/>
    </source>
</evidence>
<feature type="compositionally biased region" description="Low complexity" evidence="1">
    <location>
        <begin position="29"/>
        <end position="49"/>
    </location>
</feature>
<feature type="region of interest" description="Disordered" evidence="1">
    <location>
        <begin position="98"/>
        <end position="117"/>
    </location>
</feature>
<dbReference type="InterPro" id="IPR008160">
    <property type="entry name" value="Collagen"/>
</dbReference>
<feature type="region of interest" description="Disordered" evidence="1">
    <location>
        <begin position="313"/>
        <end position="346"/>
    </location>
</feature>
<protein>
    <recommendedName>
        <fullName evidence="4">Collagen-like protein</fullName>
    </recommendedName>
</protein>